<organism evidence="2 3">
    <name type="scientific">Rehmannia glutinosa</name>
    <name type="common">Chinese foxglove</name>
    <dbReference type="NCBI Taxonomy" id="99300"/>
    <lineage>
        <taxon>Eukaryota</taxon>
        <taxon>Viridiplantae</taxon>
        <taxon>Streptophyta</taxon>
        <taxon>Embryophyta</taxon>
        <taxon>Tracheophyta</taxon>
        <taxon>Spermatophyta</taxon>
        <taxon>Magnoliopsida</taxon>
        <taxon>eudicotyledons</taxon>
        <taxon>Gunneridae</taxon>
        <taxon>Pentapetalae</taxon>
        <taxon>asterids</taxon>
        <taxon>lamiids</taxon>
        <taxon>Lamiales</taxon>
        <taxon>Orobanchaceae</taxon>
        <taxon>Rehmannieae</taxon>
        <taxon>Rehmannia</taxon>
    </lineage>
</organism>
<name>A0ABR0XE30_REHGL</name>
<proteinExistence type="predicted"/>
<evidence type="ECO:0000313" key="2">
    <source>
        <dbReference type="EMBL" id="KAK6157401.1"/>
    </source>
</evidence>
<dbReference type="PANTHER" id="PTHR47723">
    <property type="entry name" value="OS05G0353850 PROTEIN"/>
    <property type="match status" value="1"/>
</dbReference>
<feature type="domain" description="RNase H type-1" evidence="1">
    <location>
        <begin position="275"/>
        <end position="357"/>
    </location>
</feature>
<sequence>MFLFFLGLNSIHRKPAAFRFQKMWIRHHSFLDTIRDVWDAPTGTQGMPNLHHKLIRVKQRLTWWNWNIFGNIFSKLHEAEQKVASCEQLFDSQPSPELHLNLKKAIAELTLATKIHEDFWHQKSACKWLVEGERNTRYFHNLVKQKRLKGRIHSILDNGNTLTEEEDIIKSAAAYFQNILSDDGTCSPFMSDFSIPSIPEHVDLSHLCDLSSHSEIKSAIFSLNAEGVAGPDGFSAIFYQKCWDIVGKDVCAAVLDFFSGNPMPKAFTATTLVVDSFSAELAALEFGMQILLQKDISKIIIEIDSSLLFHAISQSEGGHWRSLHILTRIRSMLSQLEVQFSHTLREGNIVADAVAHLACQSTQNRVILPQDIPRNIVRLARMDQLGIPSFRRKSVLCNSVRF</sequence>
<evidence type="ECO:0000313" key="3">
    <source>
        <dbReference type="Proteomes" id="UP001318860"/>
    </source>
</evidence>
<dbReference type="Proteomes" id="UP001318860">
    <property type="component" value="Unassembled WGS sequence"/>
</dbReference>
<comment type="caution">
    <text evidence="2">The sequence shown here is derived from an EMBL/GenBank/DDBJ whole genome shotgun (WGS) entry which is preliminary data.</text>
</comment>
<dbReference type="PANTHER" id="PTHR47723:SF19">
    <property type="entry name" value="POLYNUCLEOTIDYL TRANSFERASE, RIBONUCLEASE H-LIKE SUPERFAMILY PROTEIN"/>
    <property type="match status" value="1"/>
</dbReference>
<dbReference type="EMBL" id="JABTTQ020000005">
    <property type="protein sequence ID" value="KAK6157401.1"/>
    <property type="molecule type" value="Genomic_DNA"/>
</dbReference>
<dbReference type="SUPFAM" id="SSF53098">
    <property type="entry name" value="Ribonuclease H-like"/>
    <property type="match status" value="1"/>
</dbReference>
<dbReference type="CDD" id="cd06222">
    <property type="entry name" value="RNase_H_like"/>
    <property type="match status" value="1"/>
</dbReference>
<reference evidence="2 3" key="1">
    <citation type="journal article" date="2021" name="Comput. Struct. Biotechnol. J.">
        <title>De novo genome assembly of the potent medicinal plant Rehmannia glutinosa using nanopore technology.</title>
        <authorList>
            <person name="Ma L."/>
            <person name="Dong C."/>
            <person name="Song C."/>
            <person name="Wang X."/>
            <person name="Zheng X."/>
            <person name="Niu Y."/>
            <person name="Chen S."/>
            <person name="Feng W."/>
        </authorList>
    </citation>
    <scope>NUCLEOTIDE SEQUENCE [LARGE SCALE GENOMIC DNA]</scope>
    <source>
        <strain evidence="2">DH-2019</strain>
    </source>
</reference>
<dbReference type="InterPro" id="IPR012337">
    <property type="entry name" value="RNaseH-like_sf"/>
</dbReference>
<protein>
    <recommendedName>
        <fullName evidence="1">RNase H type-1 domain-containing protein</fullName>
    </recommendedName>
</protein>
<dbReference type="Gene3D" id="3.30.420.10">
    <property type="entry name" value="Ribonuclease H-like superfamily/Ribonuclease H"/>
    <property type="match status" value="1"/>
</dbReference>
<keyword evidence="3" id="KW-1185">Reference proteome</keyword>
<dbReference type="InterPro" id="IPR044730">
    <property type="entry name" value="RNase_H-like_dom_plant"/>
</dbReference>
<dbReference type="InterPro" id="IPR002156">
    <property type="entry name" value="RNaseH_domain"/>
</dbReference>
<dbReference type="InterPro" id="IPR053151">
    <property type="entry name" value="RNase_H-like"/>
</dbReference>
<evidence type="ECO:0000259" key="1">
    <source>
        <dbReference type="Pfam" id="PF13456"/>
    </source>
</evidence>
<gene>
    <name evidence="2" type="ORF">DH2020_011649</name>
</gene>
<accession>A0ABR0XE30</accession>
<dbReference type="Pfam" id="PF13456">
    <property type="entry name" value="RVT_3"/>
    <property type="match status" value="1"/>
</dbReference>
<dbReference type="InterPro" id="IPR036397">
    <property type="entry name" value="RNaseH_sf"/>
</dbReference>